<evidence type="ECO:0000313" key="2">
    <source>
        <dbReference type="EMBL" id="GBN84596.1"/>
    </source>
</evidence>
<evidence type="ECO:0000256" key="1">
    <source>
        <dbReference type="SAM" id="MobiDB-lite"/>
    </source>
</evidence>
<comment type="caution">
    <text evidence="2">The sequence shown here is derived from an EMBL/GenBank/DDBJ whole genome shotgun (WGS) entry which is preliminary data.</text>
</comment>
<dbReference type="AlphaFoldDB" id="A0A4Y2SAI4"/>
<dbReference type="InterPro" id="IPR052709">
    <property type="entry name" value="Transposase-MT_Hybrid"/>
</dbReference>
<feature type="region of interest" description="Disordered" evidence="1">
    <location>
        <begin position="120"/>
        <end position="145"/>
    </location>
</feature>
<dbReference type="Proteomes" id="UP000499080">
    <property type="component" value="Unassembled WGS sequence"/>
</dbReference>
<keyword evidence="3" id="KW-1185">Reference proteome</keyword>
<protein>
    <submittedName>
        <fullName evidence="2">Uncharacterized protein</fullName>
    </submittedName>
</protein>
<accession>A0A4Y2SAI4</accession>
<dbReference type="EMBL" id="BGPR01020414">
    <property type="protein sequence ID" value="GBN84596.1"/>
    <property type="molecule type" value="Genomic_DNA"/>
</dbReference>
<dbReference type="Gene3D" id="3.30.420.10">
    <property type="entry name" value="Ribonuclease H-like superfamily/Ribonuclease H"/>
    <property type="match status" value="1"/>
</dbReference>
<evidence type="ECO:0000313" key="3">
    <source>
        <dbReference type="Proteomes" id="UP000499080"/>
    </source>
</evidence>
<gene>
    <name evidence="2" type="ORF">AVEN_174383_1</name>
</gene>
<dbReference type="PANTHER" id="PTHR46060:SF1">
    <property type="entry name" value="MARINER MOS1 TRANSPOSASE-LIKE PROTEIN"/>
    <property type="match status" value="1"/>
</dbReference>
<dbReference type="OrthoDB" id="10611797at2759"/>
<dbReference type="InterPro" id="IPR036397">
    <property type="entry name" value="RNaseH_sf"/>
</dbReference>
<reference evidence="2 3" key="1">
    <citation type="journal article" date="2019" name="Sci. Rep.">
        <title>Orb-weaving spider Araneus ventricosus genome elucidates the spidroin gene catalogue.</title>
        <authorList>
            <person name="Kono N."/>
            <person name="Nakamura H."/>
            <person name="Ohtoshi R."/>
            <person name="Moran D.A.P."/>
            <person name="Shinohara A."/>
            <person name="Yoshida Y."/>
            <person name="Fujiwara M."/>
            <person name="Mori M."/>
            <person name="Tomita M."/>
            <person name="Arakawa K."/>
        </authorList>
    </citation>
    <scope>NUCLEOTIDE SEQUENCE [LARGE SCALE GENOMIC DNA]</scope>
</reference>
<dbReference type="PANTHER" id="PTHR46060">
    <property type="entry name" value="MARINER MOS1 TRANSPOSASE-LIKE PROTEIN"/>
    <property type="match status" value="1"/>
</dbReference>
<dbReference type="GO" id="GO:0003676">
    <property type="term" value="F:nucleic acid binding"/>
    <property type="evidence" value="ECO:0007669"/>
    <property type="project" value="InterPro"/>
</dbReference>
<proteinExistence type="predicted"/>
<name>A0A4Y2SAI4_ARAVE</name>
<sequence>MERRYQEKWNANIIADYCRIVQRDNPCKVHKRKSGKRTFEGAEAHGPGIALLIFGDHHQQQQKTRPLVKFHCGNWRMPSYLNDFVGYFLNFFKKENPTDARVATPCSTPPRRCSSVIEDRRTTEDHAKHGAKPKTVRPSTAGKVNQQRSPFVLDSRCPNEALLNPATLGTFLSQNEADTGQVNERGDGASSPRKCCIYHEAAVGFSKEFPHFVSPSIRRLQPPEHPSYGLRRPASLESFWPAEDRKRLTSRQMLQMRHNHHPTDNPFGTCPSGDPGEDYAPFRELLDLTHGRHSESSHASNMFVGCQRTSRKNLPAYNPDLTPSDSHLFAAMKSTLSERHFRSNEEVQKAVKKFLRSLGTDFYQDGFLTKREHKHVVTVYK</sequence>
<organism evidence="2 3">
    <name type="scientific">Araneus ventricosus</name>
    <name type="common">Orbweaver spider</name>
    <name type="synonym">Epeira ventricosa</name>
    <dbReference type="NCBI Taxonomy" id="182803"/>
    <lineage>
        <taxon>Eukaryota</taxon>
        <taxon>Metazoa</taxon>
        <taxon>Ecdysozoa</taxon>
        <taxon>Arthropoda</taxon>
        <taxon>Chelicerata</taxon>
        <taxon>Arachnida</taxon>
        <taxon>Araneae</taxon>
        <taxon>Araneomorphae</taxon>
        <taxon>Entelegynae</taxon>
        <taxon>Araneoidea</taxon>
        <taxon>Araneidae</taxon>
        <taxon>Araneus</taxon>
    </lineage>
</organism>